<dbReference type="AlphaFoldDB" id="A0AAU7UY97"/>
<dbReference type="GeneID" id="41085671"/>
<protein>
    <submittedName>
        <fullName evidence="1">Uncharacterized protein</fullName>
    </submittedName>
</protein>
<dbReference type="RefSeq" id="WP_144376974.1">
    <property type="nucleotide sequence ID" value="NZ_CP132970.1"/>
</dbReference>
<dbReference type="EMBL" id="CP132970">
    <property type="protein sequence ID" value="XBW04779.1"/>
    <property type="molecule type" value="Genomic_DNA"/>
</dbReference>
<dbReference type="KEGG" id="rhox:RBB84_02010"/>
<reference evidence="1" key="1">
    <citation type="submission" date="2023-08" db="EMBL/GenBank/DDBJ databases">
        <title>The novel hydrolase IpcH responsible for the initial isoprocarb degradation step in Rhodococcus sp. D-6.</title>
        <authorList>
            <person name="Zhu Q."/>
        </authorList>
    </citation>
    <scope>NUCLEOTIDE SEQUENCE</scope>
    <source>
        <strain evidence="1">D-6</strain>
    </source>
</reference>
<accession>A0AAU7UY97</accession>
<name>A0AAU7UY97_9NOCA</name>
<gene>
    <name evidence="1" type="ORF">RBB84_02010</name>
</gene>
<proteinExistence type="predicted"/>
<evidence type="ECO:0000313" key="1">
    <source>
        <dbReference type="EMBL" id="XBW04779.1"/>
    </source>
</evidence>
<organism evidence="1">
    <name type="scientific">Rhodococcus sp. D-6</name>
    <dbReference type="NCBI Taxonomy" id="1387842"/>
    <lineage>
        <taxon>Bacteria</taxon>
        <taxon>Bacillati</taxon>
        <taxon>Actinomycetota</taxon>
        <taxon>Actinomycetes</taxon>
        <taxon>Mycobacteriales</taxon>
        <taxon>Nocardiaceae</taxon>
        <taxon>Rhodococcus</taxon>
    </lineage>
</organism>
<sequence>MNSFDDLVGRELAHRKATETEQREMRARADVAAAEGAAAISALLRELAEFLSSRLAPRPVFLEKGPWYGRDKVTPAGWILKYSAGRGARWFQLLLPNGDLWHYDNRTHLAGPTGTANIEAELRTRQYVHVGDYIVAWGQDAFGPSYEKRSDVQDGVWAAWYSYFAQDNPDPPDDARTVLAKLASTIIQSGDNNYRNYR</sequence>